<evidence type="ECO:0000256" key="2">
    <source>
        <dbReference type="HAMAP-Rule" id="MF_02087"/>
    </source>
</evidence>
<keyword evidence="7" id="KW-1185">Reference proteome</keyword>
<dbReference type="PATRIC" id="fig|104102.7.peg.500"/>
<evidence type="ECO:0000259" key="5">
    <source>
        <dbReference type="Pfam" id="PF01168"/>
    </source>
</evidence>
<dbReference type="InterPro" id="IPR011078">
    <property type="entry name" value="PyrdxlP_homeostasis"/>
</dbReference>
<dbReference type="EMBL" id="JOKM01000018">
    <property type="protein sequence ID" value="KGB25309.1"/>
    <property type="molecule type" value="Genomic_DNA"/>
</dbReference>
<name>A0A094YXC0_9PROT</name>
<dbReference type="SUPFAM" id="SSF51419">
    <property type="entry name" value="PLP-binding barrel"/>
    <property type="match status" value="1"/>
</dbReference>
<gene>
    <name evidence="6" type="ORF">AtDm6_0504</name>
</gene>
<comment type="function">
    <text evidence="2">Pyridoxal 5'-phosphate (PLP)-binding protein, which is involved in PLP homeostasis.</text>
</comment>
<dbReference type="InterPro" id="IPR001608">
    <property type="entry name" value="Ala_racemase_N"/>
</dbReference>
<feature type="domain" description="Alanine racemase N-terminal" evidence="5">
    <location>
        <begin position="40"/>
        <end position="252"/>
    </location>
</feature>
<protein>
    <recommendedName>
        <fullName evidence="2">Pyridoxal phosphate homeostasis protein</fullName>
        <shortName evidence="2">PLP homeostasis protein</shortName>
    </recommendedName>
</protein>
<evidence type="ECO:0000256" key="1">
    <source>
        <dbReference type="ARBA" id="ARBA00022898"/>
    </source>
</evidence>
<dbReference type="InterPro" id="IPR029066">
    <property type="entry name" value="PLP-binding_barrel"/>
</dbReference>
<sequence length="255" mass="27508">MRLIPACFTEGGKEGAWPHPCCLRSFVFMAPSSPLADRLEHVRASIDAAARNAGRDPASVTLVAVSKFHPASSIEDAIAAGQRVFGENRVQEAAAKFPPLRQTTPDLRLHLIGGLQTNKARDAVRLADMIESLDRPALADALAHAAEIVGRLPELLIEVNTGDEPQKFGVPREDADAFIRTCRQRFGNKLRGLMCIPPAQEDATPHFQLLRSMAQEHGLPMLSMGMSADYPQAIAQGATMVRVGTAIFGPRPAST</sequence>
<dbReference type="PIRSF" id="PIRSF004848">
    <property type="entry name" value="YBL036c_PLPDEIII"/>
    <property type="match status" value="1"/>
</dbReference>
<dbReference type="GO" id="GO:0030170">
    <property type="term" value="F:pyridoxal phosphate binding"/>
    <property type="evidence" value="ECO:0007669"/>
    <property type="project" value="UniProtKB-UniRule"/>
</dbReference>
<evidence type="ECO:0000313" key="7">
    <source>
        <dbReference type="Proteomes" id="UP000029448"/>
    </source>
</evidence>
<evidence type="ECO:0000256" key="4">
    <source>
        <dbReference type="RuleBase" id="RU004514"/>
    </source>
</evidence>
<dbReference type="Pfam" id="PF01168">
    <property type="entry name" value="Ala_racemase_N"/>
    <property type="match status" value="1"/>
</dbReference>
<proteinExistence type="inferred from homology"/>
<dbReference type="STRING" id="104102.AtDm6_0504"/>
<dbReference type="HAMAP" id="MF_02087">
    <property type="entry name" value="PLP_homeostasis"/>
    <property type="match status" value="1"/>
</dbReference>
<dbReference type="PANTHER" id="PTHR10146">
    <property type="entry name" value="PROLINE SYNTHETASE CO-TRANSCRIBED BACTERIAL HOMOLOG PROTEIN"/>
    <property type="match status" value="1"/>
</dbReference>
<comment type="caution">
    <text evidence="6">The sequence shown here is derived from an EMBL/GenBank/DDBJ whole genome shotgun (WGS) entry which is preliminary data.</text>
</comment>
<evidence type="ECO:0000313" key="6">
    <source>
        <dbReference type="EMBL" id="KGB25309.1"/>
    </source>
</evidence>
<dbReference type="Gene3D" id="3.20.20.10">
    <property type="entry name" value="Alanine racemase"/>
    <property type="match status" value="1"/>
</dbReference>
<dbReference type="AlphaFoldDB" id="A0A094YXC0"/>
<feature type="modified residue" description="N6-(pyridoxal phosphate)lysine" evidence="2 3">
    <location>
        <position position="67"/>
    </location>
</feature>
<dbReference type="Proteomes" id="UP000029448">
    <property type="component" value="Unassembled WGS sequence"/>
</dbReference>
<comment type="cofactor">
    <cofactor evidence="3">
        <name>pyridoxal 5'-phosphate</name>
        <dbReference type="ChEBI" id="CHEBI:597326"/>
    </cofactor>
</comment>
<accession>A0A094YXC0</accession>
<comment type="similarity">
    <text evidence="2 4">Belongs to the pyridoxal phosphate-binding protein YggS/PROSC family.</text>
</comment>
<reference evidence="6 7" key="1">
    <citation type="submission" date="2014-06" db="EMBL/GenBank/DDBJ databases">
        <title>Functional and comparative genomic analyses of the Drosophila gut microbiota identify candidate symbiosis factors.</title>
        <authorList>
            <person name="Newell P.D."/>
            <person name="Chaston J.M."/>
            <person name="Douglas A.E."/>
        </authorList>
    </citation>
    <scope>NUCLEOTIDE SEQUENCE [LARGE SCALE GENOMIC DNA]</scope>
    <source>
        <strain evidence="6 7">DmCS_006</strain>
    </source>
</reference>
<dbReference type="FunFam" id="3.20.20.10:FF:000018">
    <property type="entry name" value="Pyridoxal phosphate homeostasis protein"/>
    <property type="match status" value="1"/>
</dbReference>
<evidence type="ECO:0000256" key="3">
    <source>
        <dbReference type="PIRSR" id="PIRSR004848-1"/>
    </source>
</evidence>
<dbReference type="PANTHER" id="PTHR10146:SF14">
    <property type="entry name" value="PYRIDOXAL PHOSPHATE HOMEOSTASIS PROTEIN"/>
    <property type="match status" value="1"/>
</dbReference>
<dbReference type="NCBIfam" id="TIGR00044">
    <property type="entry name" value="YggS family pyridoxal phosphate-dependent enzyme"/>
    <property type="match status" value="1"/>
</dbReference>
<keyword evidence="1 2" id="KW-0663">Pyridoxal phosphate</keyword>
<dbReference type="CDD" id="cd00635">
    <property type="entry name" value="PLPDE_III_YBL036c_like"/>
    <property type="match status" value="1"/>
</dbReference>
<organism evidence="6 7">
    <name type="scientific">Acetobacter tropicalis</name>
    <dbReference type="NCBI Taxonomy" id="104102"/>
    <lineage>
        <taxon>Bacteria</taxon>
        <taxon>Pseudomonadati</taxon>
        <taxon>Pseudomonadota</taxon>
        <taxon>Alphaproteobacteria</taxon>
        <taxon>Acetobacterales</taxon>
        <taxon>Acetobacteraceae</taxon>
        <taxon>Acetobacter</taxon>
    </lineage>
</organism>